<dbReference type="GO" id="GO:0003676">
    <property type="term" value="F:nucleic acid binding"/>
    <property type="evidence" value="ECO:0007669"/>
    <property type="project" value="InterPro"/>
</dbReference>
<reference evidence="1" key="1">
    <citation type="journal article" date="2021" name="Proc. Natl. Acad. Sci. U.S.A.">
        <title>A Catalog of Tens of Thousands of Viruses from Human Metagenomes Reveals Hidden Associations with Chronic Diseases.</title>
        <authorList>
            <person name="Tisza M.J."/>
            <person name="Buck C.B."/>
        </authorList>
    </citation>
    <scope>NUCLEOTIDE SEQUENCE</scope>
    <source>
        <strain evidence="1">CtSWe10</strain>
    </source>
</reference>
<sequence length="98" mass="11403">MKENKFQSDLIKEIKKKFDGCIVMKNDSGHIQGIPDITVLYKDRWAALECKKNKGASKRPNQTYYIDKMNEMSFARFIFPENKEEVLNELEQALSAGR</sequence>
<dbReference type="EMBL" id="BK015232">
    <property type="protein sequence ID" value="DAD97148.1"/>
    <property type="molecule type" value="Genomic_DNA"/>
</dbReference>
<organism evidence="1">
    <name type="scientific">Siphoviridae sp. ctSWe10</name>
    <dbReference type="NCBI Taxonomy" id="2826344"/>
    <lineage>
        <taxon>Viruses</taxon>
        <taxon>Duplodnaviria</taxon>
        <taxon>Heunggongvirae</taxon>
        <taxon>Uroviricota</taxon>
        <taxon>Caudoviricetes</taxon>
    </lineage>
</organism>
<protein>
    <submittedName>
        <fullName evidence="1">Nuclease</fullName>
    </submittedName>
</protein>
<dbReference type="InterPro" id="IPR011856">
    <property type="entry name" value="tRNA_endonuc-like_dom_sf"/>
</dbReference>
<accession>A0A8S5NRY5</accession>
<name>A0A8S5NRY5_9CAUD</name>
<proteinExistence type="predicted"/>
<evidence type="ECO:0000313" key="1">
    <source>
        <dbReference type="EMBL" id="DAD97148.1"/>
    </source>
</evidence>
<dbReference type="Gene3D" id="3.40.1350.10">
    <property type="match status" value="1"/>
</dbReference>